<keyword evidence="1" id="KW-0472">Membrane</keyword>
<feature type="transmembrane region" description="Helical" evidence="1">
    <location>
        <begin position="20"/>
        <end position="37"/>
    </location>
</feature>
<comment type="caution">
    <text evidence="2">The sequence shown here is derived from an EMBL/GenBank/DDBJ whole genome shotgun (WGS) entry which is preliminary data.</text>
</comment>
<keyword evidence="1" id="KW-0812">Transmembrane</keyword>
<evidence type="ECO:0000313" key="2">
    <source>
        <dbReference type="EMBL" id="MDH6504003.1"/>
    </source>
</evidence>
<dbReference type="EMBL" id="JARXYA010000005">
    <property type="protein sequence ID" value="MDH6504003.1"/>
    <property type="molecule type" value="Genomic_DNA"/>
</dbReference>
<evidence type="ECO:0000256" key="1">
    <source>
        <dbReference type="SAM" id="Phobius"/>
    </source>
</evidence>
<dbReference type="Proteomes" id="UP001161160">
    <property type="component" value="Unassembled WGS sequence"/>
</dbReference>
<dbReference type="InterPro" id="IPR019253">
    <property type="entry name" value="DUF2244_TM"/>
</dbReference>
<proteinExistence type="predicted"/>
<gene>
    <name evidence="2" type="ORF">M2127_001307</name>
</gene>
<keyword evidence="1" id="KW-1133">Transmembrane helix</keyword>
<dbReference type="Pfam" id="PF10003">
    <property type="entry name" value="DUF2244"/>
    <property type="match status" value="1"/>
</dbReference>
<name>A0AA43MA57_9BURK</name>
<accession>A0AA43MA57</accession>
<sequence>MKTWQMRRNCALTPKQLLRFYIALVCISATVATGFLLAGVWVILIFTCIELSVVTAGFLIYCRHALDSESIEIDGSRLIVKKFIAYKETVYEFNTKWVKIELPIGDGKTFFISQSNLRIELGQFLRREQQLALISSVRAHLR</sequence>
<reference evidence="2" key="1">
    <citation type="submission" date="2023-04" db="EMBL/GenBank/DDBJ databases">
        <title>Genome Encyclopedia of Bacteria and Archaea VI: Functional Genomics of Type Strains.</title>
        <authorList>
            <person name="Whitman W."/>
        </authorList>
    </citation>
    <scope>NUCLEOTIDE SEQUENCE</scope>
    <source>
        <strain evidence="2">Enz.4-51</strain>
    </source>
</reference>
<protein>
    <submittedName>
        <fullName evidence="2">Membrane protein</fullName>
    </submittedName>
</protein>
<organism evidence="2 3">
    <name type="scientific">Polynucleobacter sphagniphilus</name>
    <dbReference type="NCBI Taxonomy" id="1743169"/>
    <lineage>
        <taxon>Bacteria</taxon>
        <taxon>Pseudomonadati</taxon>
        <taxon>Pseudomonadota</taxon>
        <taxon>Betaproteobacteria</taxon>
        <taxon>Burkholderiales</taxon>
        <taxon>Burkholderiaceae</taxon>
        <taxon>Polynucleobacter</taxon>
    </lineage>
</organism>
<dbReference type="RefSeq" id="WP_277542479.1">
    <property type="nucleotide sequence ID" value="NZ_JAQFIK010000004.1"/>
</dbReference>
<keyword evidence="3" id="KW-1185">Reference proteome</keyword>
<dbReference type="AlphaFoldDB" id="A0AA43MA57"/>
<evidence type="ECO:0000313" key="3">
    <source>
        <dbReference type="Proteomes" id="UP001161160"/>
    </source>
</evidence>
<feature type="transmembrane region" description="Helical" evidence="1">
    <location>
        <begin position="43"/>
        <end position="62"/>
    </location>
</feature>